<keyword evidence="2" id="KW-0680">Restriction system</keyword>
<dbReference type="RefSeq" id="WP_089150319.1">
    <property type="nucleotide sequence ID" value="NZ_LYQW01000005.1"/>
</dbReference>
<feature type="domain" description="Type I restriction modification DNA specificity" evidence="4">
    <location>
        <begin position="164"/>
        <end position="330"/>
    </location>
</feature>
<dbReference type="InterPro" id="IPR052021">
    <property type="entry name" value="Type-I_RS_S_subunit"/>
</dbReference>
<evidence type="ECO:0000256" key="2">
    <source>
        <dbReference type="ARBA" id="ARBA00022747"/>
    </source>
</evidence>
<dbReference type="InterPro" id="IPR044946">
    <property type="entry name" value="Restrct_endonuc_typeI_TRD_sf"/>
</dbReference>
<dbReference type="SUPFAM" id="SSF116734">
    <property type="entry name" value="DNA methylase specificity domain"/>
    <property type="match status" value="2"/>
</dbReference>
<evidence type="ECO:0000313" key="6">
    <source>
        <dbReference type="Proteomes" id="UP000198437"/>
    </source>
</evidence>
<dbReference type="Proteomes" id="UP000198437">
    <property type="component" value="Unassembled WGS sequence"/>
</dbReference>
<sequence length="346" mass="39611">MIYKLKDLVNINYGKDHKKISNGNIPVYGTGGLMRYVDKYIYDGNSVLIPRKGSLNNVKFVQGKFWTVDTMFWTKINSEIVLPKYLYYCISKINLAALNVGSAVPSLTVKILNELQFNIPNIDEQQKIINKIAPIEAKIILNNQINDNLDALLTTIFEEKVKNSGFDEAKLTDIANYKNGLAMQKYRPKNNESSLPVLKIKELNQGYTDNSSDRCSTNIDKGVIVNQGDIIFSWSGTLLVKNWSGKTAGLNQHLFKVTSNQYPDWFIYEWTKHYLKKFQLIASGKATTLGHIKRNDLKSSKVFIPNKDTLNEYNTQLKPLYDKRIAIIKETQCLNDLKQTLLQKYF</sequence>
<reference evidence="5 6" key="1">
    <citation type="submission" date="2016-05" db="EMBL/GenBank/DDBJ databases">
        <authorList>
            <person name="Johnson T.J."/>
            <person name="Youmans B.P."/>
            <person name="Case K.A."/>
        </authorList>
    </citation>
    <scope>NUCLEOTIDE SEQUENCE [LARGE SCALE GENOMIC DNA]</scope>
    <source>
        <strain evidence="5 6">UMNLC6</strain>
    </source>
</reference>
<protein>
    <recommendedName>
        <fullName evidence="4">Type I restriction modification DNA specificity domain-containing protein</fullName>
    </recommendedName>
</protein>
<evidence type="ECO:0000256" key="1">
    <source>
        <dbReference type="ARBA" id="ARBA00010923"/>
    </source>
</evidence>
<accession>A0A854PTI2</accession>
<comment type="similarity">
    <text evidence="1">Belongs to the type-I restriction system S methylase family.</text>
</comment>
<organism evidence="5 6">
    <name type="scientific">Lactobacillus crispatus</name>
    <dbReference type="NCBI Taxonomy" id="47770"/>
    <lineage>
        <taxon>Bacteria</taxon>
        <taxon>Bacillati</taxon>
        <taxon>Bacillota</taxon>
        <taxon>Bacilli</taxon>
        <taxon>Lactobacillales</taxon>
        <taxon>Lactobacillaceae</taxon>
        <taxon>Lactobacillus</taxon>
    </lineage>
</organism>
<dbReference type="InterPro" id="IPR000055">
    <property type="entry name" value="Restrct_endonuc_typeI_TRD"/>
</dbReference>
<dbReference type="GO" id="GO:0009307">
    <property type="term" value="P:DNA restriction-modification system"/>
    <property type="evidence" value="ECO:0007669"/>
    <property type="project" value="UniProtKB-KW"/>
</dbReference>
<dbReference type="AlphaFoldDB" id="A0A854PTI2"/>
<evidence type="ECO:0000313" key="5">
    <source>
        <dbReference type="EMBL" id="OXC23906.1"/>
    </source>
</evidence>
<feature type="domain" description="Type I restriction modification DNA specificity" evidence="4">
    <location>
        <begin position="2"/>
        <end position="149"/>
    </location>
</feature>
<comment type="caution">
    <text evidence="5">The sequence shown here is derived from an EMBL/GenBank/DDBJ whole genome shotgun (WGS) entry which is preliminary data.</text>
</comment>
<evidence type="ECO:0000259" key="4">
    <source>
        <dbReference type="Pfam" id="PF01420"/>
    </source>
</evidence>
<dbReference type="GO" id="GO:0003677">
    <property type="term" value="F:DNA binding"/>
    <property type="evidence" value="ECO:0007669"/>
    <property type="project" value="UniProtKB-KW"/>
</dbReference>
<dbReference type="CDD" id="cd17288">
    <property type="entry name" value="RMtype1_S_LlaAI06ORF1089P_TRD1-CR1_like"/>
    <property type="match status" value="1"/>
</dbReference>
<gene>
    <name evidence="5" type="ORF">AYP82_05510</name>
</gene>
<dbReference type="EMBL" id="LYQW01000005">
    <property type="protein sequence ID" value="OXC23906.1"/>
    <property type="molecule type" value="Genomic_DNA"/>
</dbReference>
<name>A0A854PTI2_9LACO</name>
<keyword evidence="3" id="KW-0238">DNA-binding</keyword>
<dbReference type="PANTHER" id="PTHR30408">
    <property type="entry name" value="TYPE-1 RESTRICTION ENZYME ECOKI SPECIFICITY PROTEIN"/>
    <property type="match status" value="1"/>
</dbReference>
<proteinExistence type="inferred from homology"/>
<dbReference type="Gene3D" id="3.90.220.20">
    <property type="entry name" value="DNA methylase specificity domains"/>
    <property type="match status" value="2"/>
</dbReference>
<dbReference type="Pfam" id="PF01420">
    <property type="entry name" value="Methylase_S"/>
    <property type="match status" value="2"/>
</dbReference>
<evidence type="ECO:0000256" key="3">
    <source>
        <dbReference type="ARBA" id="ARBA00023125"/>
    </source>
</evidence>
<dbReference type="PANTHER" id="PTHR30408:SF12">
    <property type="entry name" value="TYPE I RESTRICTION ENZYME MJAVIII SPECIFICITY SUBUNIT"/>
    <property type="match status" value="1"/>
</dbReference>